<evidence type="ECO:0000313" key="2">
    <source>
        <dbReference type="Proteomes" id="UP000658720"/>
    </source>
</evidence>
<name>A0ABR9VMY0_9SYNC</name>
<protein>
    <submittedName>
        <fullName evidence="1">Uncharacterized protein</fullName>
    </submittedName>
</protein>
<dbReference type="EMBL" id="JADEVV010000004">
    <property type="protein sequence ID" value="MBE9252706.1"/>
    <property type="molecule type" value="Genomic_DNA"/>
</dbReference>
<comment type="caution">
    <text evidence="1">The sequence shown here is derived from an EMBL/GenBank/DDBJ whole genome shotgun (WGS) entry which is preliminary data.</text>
</comment>
<dbReference type="Proteomes" id="UP000658720">
    <property type="component" value="Unassembled WGS sequence"/>
</dbReference>
<gene>
    <name evidence="1" type="ORF">IQ217_02325</name>
</gene>
<evidence type="ECO:0000313" key="1">
    <source>
        <dbReference type="EMBL" id="MBE9252706.1"/>
    </source>
</evidence>
<accession>A0ABR9VMY0</accession>
<organism evidence="1 2">
    <name type="scientific">Synechocystis salina LEGE 00031</name>
    <dbReference type="NCBI Taxonomy" id="1828736"/>
    <lineage>
        <taxon>Bacteria</taxon>
        <taxon>Bacillati</taxon>
        <taxon>Cyanobacteriota</taxon>
        <taxon>Cyanophyceae</taxon>
        <taxon>Synechococcales</taxon>
        <taxon>Merismopediaceae</taxon>
        <taxon>Synechocystis</taxon>
    </lineage>
</organism>
<proteinExistence type="predicted"/>
<sequence>MDNASQINLVRRIEVKRQSSVGKSVSLTKNEWQRTKQLTESY</sequence>
<reference evidence="1 2" key="1">
    <citation type="submission" date="2020-10" db="EMBL/GenBank/DDBJ databases">
        <authorList>
            <person name="Castelo-Branco R."/>
            <person name="Eusebio N."/>
            <person name="Adriana R."/>
            <person name="Vieira A."/>
            <person name="Brugerolle De Fraissinette N."/>
            <person name="Rezende De Castro R."/>
            <person name="Schneider M.P."/>
            <person name="Vasconcelos V."/>
            <person name="Leao P.N."/>
        </authorList>
    </citation>
    <scope>NUCLEOTIDE SEQUENCE [LARGE SCALE GENOMIC DNA]</scope>
    <source>
        <strain evidence="1 2">LEGE 00031</strain>
    </source>
</reference>
<keyword evidence="2" id="KW-1185">Reference proteome</keyword>